<dbReference type="AlphaFoldDB" id="A0A3R6L0W7"/>
<dbReference type="Proteomes" id="UP000478483">
    <property type="component" value="Unassembled WGS sequence"/>
</dbReference>
<feature type="compositionally biased region" description="Basic and acidic residues" evidence="2">
    <location>
        <begin position="30"/>
        <end position="48"/>
    </location>
</feature>
<keyword evidence="1" id="KW-0175">Coiled coil</keyword>
<evidence type="ECO:0000256" key="2">
    <source>
        <dbReference type="SAM" id="MobiDB-lite"/>
    </source>
</evidence>
<name>A0A3R6L0W7_9FIRM</name>
<organism evidence="5 9">
    <name type="scientific">Roseburia intestinalis</name>
    <dbReference type="NCBI Taxonomy" id="166486"/>
    <lineage>
        <taxon>Bacteria</taxon>
        <taxon>Bacillati</taxon>
        <taxon>Bacillota</taxon>
        <taxon>Clostridia</taxon>
        <taxon>Lachnospirales</taxon>
        <taxon>Lachnospiraceae</taxon>
        <taxon>Roseburia</taxon>
    </lineage>
</organism>
<feature type="coiled-coil region" evidence="1">
    <location>
        <begin position="60"/>
        <end position="87"/>
    </location>
</feature>
<dbReference type="Proteomes" id="UP000283513">
    <property type="component" value="Unassembled WGS sequence"/>
</dbReference>
<proteinExistence type="predicted"/>
<evidence type="ECO:0000313" key="8">
    <source>
        <dbReference type="Proteomes" id="UP000478483"/>
    </source>
</evidence>
<keyword evidence="3" id="KW-0812">Transmembrane</keyword>
<feature type="transmembrane region" description="Helical" evidence="3">
    <location>
        <begin position="263"/>
        <end position="286"/>
    </location>
</feature>
<dbReference type="Proteomes" id="UP000479531">
    <property type="component" value="Unassembled WGS sequence"/>
</dbReference>
<evidence type="ECO:0000313" key="6">
    <source>
        <dbReference type="EMBL" id="RHC13769.1"/>
    </source>
</evidence>
<keyword evidence="3" id="KW-0472">Membrane</keyword>
<dbReference type="EMBL" id="WNAJ01000019">
    <property type="protein sequence ID" value="MTR86232.1"/>
    <property type="molecule type" value="Genomic_DNA"/>
</dbReference>
<accession>A0A3R6L0W7</accession>
<reference evidence="6 7" key="1">
    <citation type="submission" date="2018-08" db="EMBL/GenBank/DDBJ databases">
        <title>A genome reference for cultivated species of the human gut microbiota.</title>
        <authorList>
            <person name="Zou Y."/>
            <person name="Xue W."/>
            <person name="Luo G."/>
        </authorList>
    </citation>
    <scope>NUCLEOTIDE SEQUENCE [LARGE SCALE GENOMIC DNA]</scope>
    <source>
        <strain evidence="6 7">AM37-1AC</strain>
    </source>
</reference>
<evidence type="ECO:0000313" key="5">
    <source>
        <dbReference type="EMBL" id="MVQ47454.1"/>
    </source>
</evidence>
<dbReference type="EMBL" id="QSHO01000019">
    <property type="protein sequence ID" value="RHC13769.1"/>
    <property type="molecule type" value="Genomic_DNA"/>
</dbReference>
<feature type="region of interest" description="Disordered" evidence="2">
    <location>
        <begin position="27"/>
        <end position="48"/>
    </location>
</feature>
<comment type="caution">
    <text evidence="5">The sequence shown here is derived from an EMBL/GenBank/DDBJ whole genome shotgun (WGS) entry which is preliminary data.</text>
</comment>
<evidence type="ECO:0000313" key="4">
    <source>
        <dbReference type="EMBL" id="MTR86232.1"/>
    </source>
</evidence>
<evidence type="ECO:0000313" key="7">
    <source>
        <dbReference type="Proteomes" id="UP000283513"/>
    </source>
</evidence>
<feature type="coiled-coil region" evidence="1">
    <location>
        <begin position="190"/>
        <end position="217"/>
    </location>
</feature>
<evidence type="ECO:0000256" key="3">
    <source>
        <dbReference type="SAM" id="Phobius"/>
    </source>
</evidence>
<evidence type="ECO:0000256" key="1">
    <source>
        <dbReference type="SAM" id="Coils"/>
    </source>
</evidence>
<reference evidence="4 8" key="2">
    <citation type="journal article" date="2019" name="Nat. Med.">
        <title>A library of human gut bacterial isolates paired with longitudinal multiomics data enables mechanistic microbiome research.</title>
        <authorList>
            <person name="Poyet M."/>
            <person name="Groussin M."/>
            <person name="Gibbons S.M."/>
            <person name="Avila-Pacheco J."/>
            <person name="Jiang X."/>
            <person name="Kearney S.M."/>
            <person name="Perrotta A.R."/>
            <person name="Berdy B."/>
            <person name="Zhao S."/>
            <person name="Lieberman T.D."/>
            <person name="Swanson P.K."/>
            <person name="Smith M."/>
            <person name="Roesemann S."/>
            <person name="Alexander J.E."/>
            <person name="Rich S.A."/>
            <person name="Livny J."/>
            <person name="Vlamakis H."/>
            <person name="Clish C."/>
            <person name="Bullock K."/>
            <person name="Deik A."/>
            <person name="Scott J."/>
            <person name="Pierce K.A."/>
            <person name="Xavier R.J."/>
            <person name="Alm E.J."/>
        </authorList>
    </citation>
    <scope>NUCLEOTIDE SEQUENCE [LARGE SCALE GENOMIC DNA]</scope>
    <source>
        <strain evidence="4 8">BIOML-A1</strain>
    </source>
</reference>
<reference evidence="5 9" key="3">
    <citation type="submission" date="2019-10" db="EMBL/GenBank/DDBJ databases">
        <title>Roseburia spp. ameliorate alcoholic fatty liver via restoration of gut barrier function.</title>
        <authorList>
            <person name="Seo B."/>
            <person name="Ko G."/>
        </authorList>
    </citation>
    <scope>NUCLEOTIDE SEQUENCE [LARGE SCALE GENOMIC DNA]</scope>
    <source>
        <strain evidence="5 9">SNUG30017</strain>
    </source>
</reference>
<keyword evidence="3" id="KW-1133">Transmembrane helix</keyword>
<sequence>MAGLWQMVFRQLQPRKKRMVPQNVRLLNRNKPEESGQMHTQEQERTQKDVENEDLLISQIDEFREKAKQLQVLLEAKESKAAELQSLVDERAGKAQELEHILTERQEEADKIVTEFGRKVDALADKVTTKMAEIEAGLSGQVADIRKTSEEQIALNRRMNEEQTASNRKLNEEQIAANKQFLEEQAIANKKLSEGQIAEVKELLENATSQLESIKTDLSEKVHTENVKCYRNIQDLFNEFDSKIEKMDEMEGGVDSVKGYVKLLSWFSILNFVVLIIFILYSMGVFHF</sequence>
<evidence type="ECO:0000313" key="9">
    <source>
        <dbReference type="Proteomes" id="UP000479531"/>
    </source>
</evidence>
<dbReference type="RefSeq" id="WP_006857989.1">
    <property type="nucleotide sequence ID" value="NZ_CP102289.1"/>
</dbReference>
<protein>
    <submittedName>
        <fullName evidence="5">Uncharacterized protein</fullName>
    </submittedName>
</protein>
<dbReference type="EMBL" id="WGGT01000037">
    <property type="protein sequence ID" value="MVQ47454.1"/>
    <property type="molecule type" value="Genomic_DNA"/>
</dbReference>
<gene>
    <name evidence="6" type="ORF">DW856_16940</name>
    <name evidence="5" type="ORF">GCK47_17665</name>
    <name evidence="4" type="ORF">GMD50_14565</name>
</gene>